<comment type="subcellular location">
    <subcellularLocation>
        <location evidence="1">Membrane</location>
        <topology evidence="1">Multi-pass membrane protein</topology>
    </subcellularLocation>
</comment>
<dbReference type="GO" id="GO:0016765">
    <property type="term" value="F:transferase activity, transferring alkyl or aryl (other than methyl) groups"/>
    <property type="evidence" value="ECO:0007669"/>
    <property type="project" value="InterPro"/>
</dbReference>
<dbReference type="EMBL" id="BMMS01000010">
    <property type="protein sequence ID" value="GGO87906.1"/>
    <property type="molecule type" value="Genomic_DNA"/>
</dbReference>
<evidence type="ECO:0000256" key="2">
    <source>
        <dbReference type="ARBA" id="ARBA00022692"/>
    </source>
</evidence>
<dbReference type="InterPro" id="IPR000537">
    <property type="entry name" value="UbiA_prenyltransferase"/>
</dbReference>
<reference evidence="6" key="1">
    <citation type="journal article" date="2014" name="Int. J. Syst. Evol. Microbiol.">
        <title>Complete genome sequence of Corynebacterium casei LMG S-19264T (=DSM 44701T), isolated from a smear-ripened cheese.</title>
        <authorList>
            <consortium name="US DOE Joint Genome Institute (JGI-PGF)"/>
            <person name="Walter F."/>
            <person name="Albersmeier A."/>
            <person name="Kalinowski J."/>
            <person name="Ruckert C."/>
        </authorList>
    </citation>
    <scope>NUCLEOTIDE SEQUENCE</scope>
    <source>
        <strain evidence="6">CGMCC 4.7201</strain>
    </source>
</reference>
<reference evidence="6" key="2">
    <citation type="submission" date="2020-09" db="EMBL/GenBank/DDBJ databases">
        <authorList>
            <person name="Sun Q."/>
            <person name="Zhou Y."/>
        </authorList>
    </citation>
    <scope>NUCLEOTIDE SEQUENCE</scope>
    <source>
        <strain evidence="6">CGMCC 4.7201</strain>
    </source>
</reference>
<feature type="transmembrane region" description="Helical" evidence="5">
    <location>
        <begin position="247"/>
        <end position="268"/>
    </location>
</feature>
<evidence type="ECO:0000256" key="1">
    <source>
        <dbReference type="ARBA" id="ARBA00004141"/>
    </source>
</evidence>
<proteinExistence type="predicted"/>
<accession>A0A917ZPU4</accession>
<keyword evidence="4 5" id="KW-0472">Membrane</keyword>
<evidence type="ECO:0000313" key="7">
    <source>
        <dbReference type="Proteomes" id="UP000641932"/>
    </source>
</evidence>
<sequence>MGLLRACHPGPSAAVTLLATGLARSAGQDTGGCLRVAACVLAGQLSVGWCNDAVDARRDTAAGRPGKPVASGAVDAATVLAAALAALALTVPLSFLCGLLAGAVHLVAVGAAWGYNLRLKATALSWLPYAVGFGGLAGFVALGLPGNPRPTWWVVVAAALLGVGAHLADVLPDIGMDLANGVRGWPQRLGAARVRRLLPLPLVAASAVLVLAPPGPPGTVGLIALAAAAVTACAGAALSGERPRAPFPAAVAVAAIDVALLLSSGATIV</sequence>
<dbReference type="Pfam" id="PF01040">
    <property type="entry name" value="UbiA"/>
    <property type="match status" value="1"/>
</dbReference>
<organism evidence="6 7">
    <name type="scientific">Wenjunlia tyrosinilytica</name>
    <dbReference type="NCBI Taxonomy" id="1544741"/>
    <lineage>
        <taxon>Bacteria</taxon>
        <taxon>Bacillati</taxon>
        <taxon>Actinomycetota</taxon>
        <taxon>Actinomycetes</taxon>
        <taxon>Kitasatosporales</taxon>
        <taxon>Streptomycetaceae</taxon>
        <taxon>Wenjunlia</taxon>
    </lineage>
</organism>
<evidence type="ECO:0000256" key="4">
    <source>
        <dbReference type="ARBA" id="ARBA00023136"/>
    </source>
</evidence>
<keyword evidence="7" id="KW-1185">Reference proteome</keyword>
<dbReference type="GO" id="GO:0016020">
    <property type="term" value="C:membrane"/>
    <property type="evidence" value="ECO:0007669"/>
    <property type="project" value="UniProtKB-SubCell"/>
</dbReference>
<dbReference type="Proteomes" id="UP000641932">
    <property type="component" value="Unassembled WGS sequence"/>
</dbReference>
<name>A0A917ZPU4_9ACTN</name>
<keyword evidence="3 5" id="KW-1133">Transmembrane helix</keyword>
<feature type="transmembrane region" description="Helical" evidence="5">
    <location>
        <begin position="152"/>
        <end position="176"/>
    </location>
</feature>
<evidence type="ECO:0000313" key="6">
    <source>
        <dbReference type="EMBL" id="GGO87906.1"/>
    </source>
</evidence>
<feature type="transmembrane region" description="Helical" evidence="5">
    <location>
        <begin position="93"/>
        <end position="114"/>
    </location>
</feature>
<dbReference type="Gene3D" id="1.10.357.140">
    <property type="entry name" value="UbiA prenyltransferase"/>
    <property type="match status" value="1"/>
</dbReference>
<feature type="transmembrane region" description="Helical" evidence="5">
    <location>
        <begin position="126"/>
        <end position="146"/>
    </location>
</feature>
<dbReference type="AlphaFoldDB" id="A0A917ZPU4"/>
<evidence type="ECO:0000256" key="5">
    <source>
        <dbReference type="SAM" id="Phobius"/>
    </source>
</evidence>
<evidence type="ECO:0000256" key="3">
    <source>
        <dbReference type="ARBA" id="ARBA00022989"/>
    </source>
</evidence>
<comment type="caution">
    <text evidence="6">The sequence shown here is derived from an EMBL/GenBank/DDBJ whole genome shotgun (WGS) entry which is preliminary data.</text>
</comment>
<protein>
    <submittedName>
        <fullName evidence="6">Membrane protein</fullName>
    </submittedName>
</protein>
<dbReference type="InterPro" id="IPR044878">
    <property type="entry name" value="UbiA_sf"/>
</dbReference>
<gene>
    <name evidence="6" type="ORF">GCM10012280_27460</name>
</gene>
<feature type="transmembrane region" description="Helical" evidence="5">
    <location>
        <begin position="220"/>
        <end position="240"/>
    </location>
</feature>
<keyword evidence="2 5" id="KW-0812">Transmembrane</keyword>